<dbReference type="PROSITE" id="PS51898">
    <property type="entry name" value="TYR_RECOMBINASE"/>
    <property type="match status" value="1"/>
</dbReference>
<dbReference type="InterPro" id="IPR002104">
    <property type="entry name" value="Integrase_catalytic"/>
</dbReference>
<comment type="caution">
    <text evidence="3">The sequence shown here is derived from an EMBL/GenBank/DDBJ whole genome shotgun (WGS) entry which is preliminary data.</text>
</comment>
<organism evidence="3 4">
    <name type="scientific">Pelomonas cellulosilytica</name>
    <dbReference type="NCBI Taxonomy" id="2906762"/>
    <lineage>
        <taxon>Bacteria</taxon>
        <taxon>Pseudomonadati</taxon>
        <taxon>Pseudomonadota</taxon>
        <taxon>Betaproteobacteria</taxon>
        <taxon>Burkholderiales</taxon>
        <taxon>Sphaerotilaceae</taxon>
        <taxon>Roseateles</taxon>
    </lineage>
</organism>
<protein>
    <submittedName>
        <fullName evidence="3">Tyrosine-type recombinase/integrase</fullName>
    </submittedName>
</protein>
<dbReference type="EMBL" id="JAJTWU010000002">
    <property type="protein sequence ID" value="MCE4554257.1"/>
    <property type="molecule type" value="Genomic_DNA"/>
</dbReference>
<dbReference type="Gene3D" id="1.10.443.10">
    <property type="entry name" value="Intergrase catalytic core"/>
    <property type="match status" value="1"/>
</dbReference>
<dbReference type="SUPFAM" id="SSF56349">
    <property type="entry name" value="DNA breaking-rejoining enzymes"/>
    <property type="match status" value="1"/>
</dbReference>
<dbReference type="InterPro" id="IPR013762">
    <property type="entry name" value="Integrase-like_cat_sf"/>
</dbReference>
<proteinExistence type="predicted"/>
<evidence type="ECO:0000313" key="3">
    <source>
        <dbReference type="EMBL" id="MCE4554257.1"/>
    </source>
</evidence>
<evidence type="ECO:0000259" key="2">
    <source>
        <dbReference type="PROSITE" id="PS51898"/>
    </source>
</evidence>
<evidence type="ECO:0000313" key="4">
    <source>
        <dbReference type="Proteomes" id="UP001200741"/>
    </source>
</evidence>
<feature type="domain" description="Tyr recombinase" evidence="2">
    <location>
        <begin position="1"/>
        <end position="126"/>
    </location>
</feature>
<dbReference type="InterPro" id="IPR011010">
    <property type="entry name" value="DNA_brk_join_enz"/>
</dbReference>
<accession>A0ABS8XRE5</accession>
<reference evidence="3 4" key="1">
    <citation type="submission" date="2021-12" db="EMBL/GenBank/DDBJ databases">
        <title>Genome seq of P8.</title>
        <authorList>
            <person name="Seo T."/>
        </authorList>
    </citation>
    <scope>NUCLEOTIDE SEQUENCE [LARGE SCALE GENOMIC DNA]</scope>
    <source>
        <strain evidence="3 4">P8</strain>
    </source>
</reference>
<dbReference type="Proteomes" id="UP001200741">
    <property type="component" value="Unassembled WGS sequence"/>
</dbReference>
<gene>
    <name evidence="3" type="ORF">LXT13_07325</name>
</gene>
<keyword evidence="4" id="KW-1185">Reference proteome</keyword>
<evidence type="ECO:0000256" key="1">
    <source>
        <dbReference type="ARBA" id="ARBA00023172"/>
    </source>
</evidence>
<sequence>MLAKLQDEYQLLARLLYGTGLRITEALCLRVKDIDFAQRAIHVRQSKGGKDRVVMLPQTAASSAASRRNASIKSSLPPRARARVPLWLAAPRPLAGERPYRIAQAGFVSPLAAPHITTRRTSSARM</sequence>
<keyword evidence="1" id="KW-0233">DNA recombination</keyword>
<name>A0ABS8XRE5_9BURK</name>
<dbReference type="Pfam" id="PF00589">
    <property type="entry name" value="Phage_integrase"/>
    <property type="match status" value="1"/>
</dbReference>